<dbReference type="EMBL" id="JBHULL010000008">
    <property type="protein sequence ID" value="MFD2582666.1"/>
    <property type="molecule type" value="Genomic_DNA"/>
</dbReference>
<comment type="caution">
    <text evidence="1">The sequence shown here is derived from an EMBL/GenBank/DDBJ whole genome shotgun (WGS) entry which is preliminary data.</text>
</comment>
<evidence type="ECO:0000313" key="1">
    <source>
        <dbReference type="EMBL" id="MFD2582666.1"/>
    </source>
</evidence>
<proteinExistence type="predicted"/>
<accession>A0ABW5MIR2</accession>
<dbReference type="RefSeq" id="WP_379077972.1">
    <property type="nucleotide sequence ID" value="NZ_JBHULL010000008.1"/>
</dbReference>
<organism evidence="1 2">
    <name type="scientific">Pedobacter vanadiisoli</name>
    <dbReference type="NCBI Taxonomy" id="1761975"/>
    <lineage>
        <taxon>Bacteria</taxon>
        <taxon>Pseudomonadati</taxon>
        <taxon>Bacteroidota</taxon>
        <taxon>Sphingobacteriia</taxon>
        <taxon>Sphingobacteriales</taxon>
        <taxon>Sphingobacteriaceae</taxon>
        <taxon>Pedobacter</taxon>
    </lineage>
</organism>
<keyword evidence="2" id="KW-1185">Reference proteome</keyword>
<sequence length="248" mass="29621">MTINYFKLRDRFDFTKDTLDIGNPITWAQGHFLKHFFKRLFSIPETRLKEFYIYHLEYYLISDKNGNEEKFFKNLWELIERQLKVLTNKDIYSANHIRTQRELEHLKKFTTILVALDRWNIHKSNDSVIAKQESEILALNKQVAMLKLDLQKATGLETQQYINIPKGGLLSFLDLCIQMQDIKLPSGKEITFAEFPIVWVKLICRYFREDHEEIDFNRVRRYFPKDRRNPGSRSASIPSDQHLFEIKG</sequence>
<reference evidence="2" key="1">
    <citation type="journal article" date="2019" name="Int. J. Syst. Evol. Microbiol.">
        <title>The Global Catalogue of Microorganisms (GCM) 10K type strain sequencing project: providing services to taxonomists for standard genome sequencing and annotation.</title>
        <authorList>
            <consortium name="The Broad Institute Genomics Platform"/>
            <consortium name="The Broad Institute Genome Sequencing Center for Infectious Disease"/>
            <person name="Wu L."/>
            <person name="Ma J."/>
        </authorList>
    </citation>
    <scope>NUCLEOTIDE SEQUENCE [LARGE SCALE GENOMIC DNA]</scope>
    <source>
        <strain evidence="2">KCTC 42866</strain>
    </source>
</reference>
<name>A0ABW5MIR2_9SPHI</name>
<evidence type="ECO:0000313" key="2">
    <source>
        <dbReference type="Proteomes" id="UP001597461"/>
    </source>
</evidence>
<gene>
    <name evidence="1" type="ORF">ACFSR6_09215</name>
</gene>
<protein>
    <submittedName>
        <fullName evidence="1">Uncharacterized protein</fullName>
    </submittedName>
</protein>
<dbReference type="Proteomes" id="UP001597461">
    <property type="component" value="Unassembled WGS sequence"/>
</dbReference>